<dbReference type="AlphaFoldDB" id="A0A1E3IL17"/>
<dbReference type="SUPFAM" id="SSF52266">
    <property type="entry name" value="SGNH hydrolase"/>
    <property type="match status" value="1"/>
</dbReference>
<dbReference type="PANTHER" id="PTHR34407:SF1">
    <property type="entry name" value="SGNH HYDROLASE-TYPE ESTERASE DOMAIN-CONTAINING PROTEIN"/>
    <property type="match status" value="1"/>
</dbReference>
<feature type="transmembrane region" description="Helical" evidence="1">
    <location>
        <begin position="12"/>
        <end position="29"/>
    </location>
</feature>
<dbReference type="PANTHER" id="PTHR34407">
    <property type="entry name" value="EXPRESSED PROTEIN"/>
    <property type="match status" value="1"/>
</dbReference>
<organism evidence="2 3">
    <name type="scientific">Cryptococcus wingfieldii CBS 7118</name>
    <dbReference type="NCBI Taxonomy" id="1295528"/>
    <lineage>
        <taxon>Eukaryota</taxon>
        <taxon>Fungi</taxon>
        <taxon>Dikarya</taxon>
        <taxon>Basidiomycota</taxon>
        <taxon>Agaricomycotina</taxon>
        <taxon>Tremellomycetes</taxon>
        <taxon>Tremellales</taxon>
        <taxon>Cryptococcaceae</taxon>
        <taxon>Cryptococcus</taxon>
    </lineage>
</organism>
<keyword evidence="3" id="KW-1185">Reference proteome</keyword>
<comment type="caution">
    <text evidence="2">The sequence shown here is derived from an EMBL/GenBank/DDBJ whole genome shotgun (WGS) entry which is preliminary data.</text>
</comment>
<evidence type="ECO:0000313" key="2">
    <source>
        <dbReference type="EMBL" id="ODN88401.1"/>
    </source>
</evidence>
<gene>
    <name evidence="2" type="ORF">L198_06672</name>
</gene>
<accession>A0A1E3IL17</accession>
<dbReference type="RefSeq" id="XP_019029210.1">
    <property type="nucleotide sequence ID" value="XM_019178727.1"/>
</dbReference>
<dbReference type="EMBL" id="AWGH01000025">
    <property type="protein sequence ID" value="ODN88401.1"/>
    <property type="molecule type" value="Genomic_DNA"/>
</dbReference>
<dbReference type="Proteomes" id="UP000094819">
    <property type="component" value="Unassembled WGS sequence"/>
</dbReference>
<dbReference type="OrthoDB" id="544608at2759"/>
<name>A0A1E3IL17_9TREE</name>
<reference evidence="2 3" key="1">
    <citation type="submission" date="2016-06" db="EMBL/GenBank/DDBJ databases">
        <title>Evolution of pathogenesis and genome organization in the Tremellales.</title>
        <authorList>
            <person name="Cuomo C."/>
            <person name="Litvintseva A."/>
            <person name="Heitman J."/>
            <person name="Chen Y."/>
            <person name="Sun S."/>
            <person name="Springer D."/>
            <person name="Dromer F."/>
            <person name="Young S."/>
            <person name="Zeng Q."/>
            <person name="Chapman S."/>
            <person name="Gujja S."/>
            <person name="Saif S."/>
            <person name="Birren B."/>
        </authorList>
    </citation>
    <scope>NUCLEOTIDE SEQUENCE [LARGE SCALE GENOMIC DNA]</scope>
    <source>
        <strain evidence="2 3">CBS 7118</strain>
    </source>
</reference>
<sequence>MSIIRNIPRRLLELSIAINIALLIWFLFYRRDTPDGAPAYHVWERRWGVREAYSKKLVYQHAEKEQWQGEQEQEAGSDLVDRAVVGSGCEMCAMDPVLCQELGRRNLERSLLFSGTGTRFQRMLSKLKRGERLVAGVLGGSVSKGHGINSLPSYGPDQSTNLNRIVFDRLNYLFPAPNGVVNDKSGREEGKNSYINGAQGGVGSDYFSLCYGEHISEDVDVVFVDLAINDEALVKNIDSYELLVRSLLDLPNKPAILNLDVFALMFKTVTNGGDMHSGIAQFYDIPTVSLRNALYHQVLANASLIPELFIIKEDGEVDTRHLGVKGHNLLGRIGAAYVDSQVCEMEKYEASFHQPEQLSLDELYPIAPLPRMQLNQKYDNTTNLLQITPQCFSATALHHPLSPIPSSSTLGLSGWHPWAWADKKYLVSTTPGGRVAFELETRLGRIEMHYLRSKVFGLGSVRCWVDGDGDGEEGGGVRLDGYWNEKFNIGRNIAFHPLLLRATTIKTGLSPGKHILTCEHLNETKDPKGGKEFRLISVMR</sequence>
<dbReference type="GeneID" id="30195884"/>
<keyword evidence="1" id="KW-0812">Transmembrane</keyword>
<evidence type="ECO:0000256" key="1">
    <source>
        <dbReference type="SAM" id="Phobius"/>
    </source>
</evidence>
<protein>
    <recommendedName>
        <fullName evidence="4">Capsular associated protein</fullName>
    </recommendedName>
</protein>
<evidence type="ECO:0008006" key="4">
    <source>
        <dbReference type="Google" id="ProtNLM"/>
    </source>
</evidence>
<keyword evidence="1" id="KW-1133">Transmembrane helix</keyword>
<keyword evidence="1" id="KW-0472">Membrane</keyword>
<proteinExistence type="predicted"/>
<evidence type="ECO:0000313" key="3">
    <source>
        <dbReference type="Proteomes" id="UP000094819"/>
    </source>
</evidence>